<organism evidence="1">
    <name type="scientific">Podoviridae sp. ctz6O13</name>
    <dbReference type="NCBI Taxonomy" id="2827757"/>
    <lineage>
        <taxon>Viruses</taxon>
        <taxon>Duplodnaviria</taxon>
        <taxon>Heunggongvirae</taxon>
        <taxon>Uroviricota</taxon>
        <taxon>Caudoviricetes</taxon>
    </lineage>
</organism>
<proteinExistence type="predicted"/>
<protein>
    <submittedName>
        <fullName evidence="1">Uncharacterized protein</fullName>
    </submittedName>
</protein>
<sequence>MPHLCGEAFPFSLFMDNGTMLHTFRLKEMFLTFNHRALKIHRNDILDMFYLPKKREFAIWVFKESLVMVIDDIIEKGVQFQFPNTFGDRSWLCMQRIDGDEYVECRKKGAFRDFDPVSTNFCAYRIEYCMEKASGFMVRIPVHLDAKRSRRIAELANARKMKLGKVVAYQDYYDRILERFPKLPKEDMFRIMRYGYFSFRIHMKYGADIMIYDRSFRLQTGYIYKNPIPMMEYVISKMKTKARILYRRYHIIWDGYSYFSLTKPRYDLLKDKIAKKEVVDYGEVMLHKSRDEGFICAYDRAVLLRVKAGDENTRFFSIERLITDKAEVVETFDKWDWSTINYCNRKYQTLHPSTYPIYTLYKNNIKPYLKWLEQKRCSKLTDENGTKNDLSDG</sequence>
<evidence type="ECO:0000313" key="1">
    <source>
        <dbReference type="EMBL" id="DAF63729.1"/>
    </source>
</evidence>
<reference evidence="1" key="1">
    <citation type="journal article" date="2021" name="Proc. Natl. Acad. Sci. U.S.A.">
        <title>A Catalog of Tens of Thousands of Viruses from Human Metagenomes Reveals Hidden Associations with Chronic Diseases.</title>
        <authorList>
            <person name="Tisza M.J."/>
            <person name="Buck C.B."/>
        </authorList>
    </citation>
    <scope>NUCLEOTIDE SEQUENCE</scope>
    <source>
        <strain evidence="1">Ctz6O13</strain>
    </source>
</reference>
<name>A0A8S5TKM8_9CAUD</name>
<accession>A0A8S5TKM8</accession>
<dbReference type="EMBL" id="BK032843">
    <property type="protein sequence ID" value="DAF63729.1"/>
    <property type="molecule type" value="Genomic_DNA"/>
</dbReference>